<name>A0A081BRH8_9BACT</name>
<dbReference type="SUPFAM" id="SSF53822">
    <property type="entry name" value="Periplasmic binding protein-like I"/>
    <property type="match status" value="2"/>
</dbReference>
<dbReference type="InterPro" id="IPR028082">
    <property type="entry name" value="Peripla_BP_I"/>
</dbReference>
<dbReference type="InterPro" id="IPR010982">
    <property type="entry name" value="Lambda_DNA-bd_dom_sf"/>
</dbReference>
<dbReference type="Proteomes" id="UP000030700">
    <property type="component" value="Unassembled WGS sequence"/>
</dbReference>
<accession>A0A081BRH8</accession>
<dbReference type="PROSITE" id="PS50932">
    <property type="entry name" value="HTH_LACI_2"/>
    <property type="match status" value="1"/>
</dbReference>
<dbReference type="Pfam" id="PF07228">
    <property type="entry name" value="SpoIIE"/>
    <property type="match status" value="1"/>
</dbReference>
<dbReference type="HOGENOM" id="CLU_319968_0_0_0"/>
<dbReference type="SMART" id="SM00354">
    <property type="entry name" value="HTH_LACI"/>
    <property type="match status" value="1"/>
</dbReference>
<dbReference type="GO" id="GO:0000976">
    <property type="term" value="F:transcription cis-regulatory region binding"/>
    <property type="evidence" value="ECO:0007669"/>
    <property type="project" value="TreeGrafter"/>
</dbReference>
<keyword evidence="1" id="KW-0805">Transcription regulation</keyword>
<dbReference type="PANTHER" id="PTHR30146:SF109">
    <property type="entry name" value="HTH-TYPE TRANSCRIPTIONAL REGULATOR GALS"/>
    <property type="match status" value="1"/>
</dbReference>
<organism evidence="5">
    <name type="scientific">Candidatus Moduliflexus flocculans</name>
    <dbReference type="NCBI Taxonomy" id="1499966"/>
    <lineage>
        <taxon>Bacteria</taxon>
        <taxon>Candidatus Moduliflexota</taxon>
        <taxon>Candidatus Moduliflexia</taxon>
        <taxon>Candidatus Moduliflexales</taxon>
        <taxon>Candidatus Moduliflexaceae</taxon>
    </lineage>
</organism>
<dbReference type="AlphaFoldDB" id="A0A081BRH8"/>
<dbReference type="SUPFAM" id="SSF47413">
    <property type="entry name" value="lambda repressor-like DNA-binding domains"/>
    <property type="match status" value="1"/>
</dbReference>
<dbReference type="InterPro" id="IPR001932">
    <property type="entry name" value="PPM-type_phosphatase-like_dom"/>
</dbReference>
<dbReference type="PANTHER" id="PTHR30146">
    <property type="entry name" value="LACI-RELATED TRANSCRIPTIONAL REPRESSOR"/>
    <property type="match status" value="1"/>
</dbReference>
<evidence type="ECO:0000256" key="1">
    <source>
        <dbReference type="ARBA" id="ARBA00023015"/>
    </source>
</evidence>
<evidence type="ECO:0000256" key="3">
    <source>
        <dbReference type="ARBA" id="ARBA00023163"/>
    </source>
</evidence>
<dbReference type="InterPro" id="IPR025997">
    <property type="entry name" value="SBP_2_dom"/>
</dbReference>
<dbReference type="Gene3D" id="3.60.40.10">
    <property type="entry name" value="PPM-type phosphatase domain"/>
    <property type="match status" value="1"/>
</dbReference>
<evidence type="ECO:0000313" key="6">
    <source>
        <dbReference type="Proteomes" id="UP000030700"/>
    </source>
</evidence>
<keyword evidence="2" id="KW-0238">DNA-binding</keyword>
<dbReference type="InterPro" id="IPR036457">
    <property type="entry name" value="PPM-type-like_dom_sf"/>
</dbReference>
<sequence>MSQITLKDVAKEAGVAVSTVSLILNNKGQFSQDVRDRVYEIAQKIGYIKSPSTPSGARRFSEHVAILVSEDIEKDFTWNVFNRMIAPLETAIARERLYLVVIPINVQQETKEISEKIAASKAKALFSFEYANPELFQELEEHGIPVIVISSSTIRAQINSVCIDNVQGAYDGTKYLLSLGHTQIHYLDYLRPDAQMPLNDRFVGFKMALEEHQFNIPEDVRVLVDESNMNELQRKLKRLVQRTIPPTAIFAHDDYLAARVLVALQNLHVRVPEDISLIAIGDMLDYNQPFIPRITTMQINNQLMGKLAGEMLLERLKNDQTGIHILKVNQQLVERGSCLKIPDKKKFARFVQEKNAEERTQEYHIGVTCFSLNLTYWAMWAQAVWERARETETKVSLLPCLSATEQAAAIRRFISQGLDAIIIGPIDGTNPDVALAAKEAMQAGIPVVVSSVELEGVQVNCTVRCDNLKGGELAASYLLDQIGGEGKIALIEGSWPQLRIQGFRKALNSATKRFIAFEAKCDWSREAARDAMREALRLHPDLKGVFAACDPMALGALDAIAEAQQQRDIVIVGFDGLPEACVAIYNDRLRATINQAPFEVGTKVLDAAIRILHGKTVLSSLLVEPMLVSKQNVIETTLNMLGLMPQILHSIAEISEEQRLLHTEHLRMDTESQIAIFLQRMFLSSAGELQEIDGLDITGFTGTPRKIENGLLTGIGDMTTHSLEGGLLMLMFQTEIHTLIDHGPASPVEFLGFLRHLIADNTAIMSAVRPIPTIFVRAHQMCLKIIGKNNLLLVLRQDGEIEHCNAYELRLSQESKENFDEIAAQATIVLQPDEGLIMYANSLIDSENQAGEPYGAERLGEVARRNWTRPVEEVKQAIFDDVKRHIGNQTVYDELTLTVLKYAIPYF</sequence>
<gene>
    <name evidence="5" type="ORF">U14_05286</name>
</gene>
<dbReference type="Gene3D" id="3.40.50.2300">
    <property type="match status" value="4"/>
</dbReference>
<dbReference type="InterPro" id="IPR000843">
    <property type="entry name" value="HTH_LacI"/>
</dbReference>
<evidence type="ECO:0000256" key="2">
    <source>
        <dbReference type="ARBA" id="ARBA00023125"/>
    </source>
</evidence>
<keyword evidence="3" id="KW-0804">Transcription</keyword>
<dbReference type="STRING" id="1499966.U14_05286"/>
<dbReference type="Gene3D" id="1.10.260.40">
    <property type="entry name" value="lambda repressor-like DNA-binding domains"/>
    <property type="match status" value="1"/>
</dbReference>
<evidence type="ECO:0000313" key="5">
    <source>
        <dbReference type="EMBL" id="GAK54009.1"/>
    </source>
</evidence>
<dbReference type="CDD" id="cd01536">
    <property type="entry name" value="PBP1_ABC_sugar_binding-like"/>
    <property type="match status" value="1"/>
</dbReference>
<proteinExistence type="predicted"/>
<dbReference type="Pfam" id="PF00356">
    <property type="entry name" value="LacI"/>
    <property type="match status" value="1"/>
</dbReference>
<keyword evidence="6" id="KW-1185">Reference proteome</keyword>
<dbReference type="Pfam" id="PF13377">
    <property type="entry name" value="Peripla_BP_3"/>
    <property type="match status" value="1"/>
</dbReference>
<dbReference type="InterPro" id="IPR046335">
    <property type="entry name" value="LacI/GalR-like_sensor"/>
</dbReference>
<evidence type="ECO:0000259" key="4">
    <source>
        <dbReference type="PROSITE" id="PS50932"/>
    </source>
</evidence>
<reference evidence="5" key="1">
    <citation type="journal article" date="2015" name="PeerJ">
        <title>First genomic representation of candidate bacterial phylum KSB3 points to enhanced environmental sensing as a trigger of wastewater bulking.</title>
        <authorList>
            <person name="Sekiguchi Y."/>
            <person name="Ohashi A."/>
            <person name="Parks D.H."/>
            <person name="Yamauchi T."/>
            <person name="Tyson G.W."/>
            <person name="Hugenholtz P."/>
        </authorList>
    </citation>
    <scope>NUCLEOTIDE SEQUENCE [LARGE SCALE GENOMIC DNA]</scope>
</reference>
<dbReference type="CDD" id="cd06267">
    <property type="entry name" value="PBP1_LacI_sugar_binding-like"/>
    <property type="match status" value="1"/>
</dbReference>
<protein>
    <submittedName>
        <fullName evidence="5">Response regulator receiver modulated serine phosphatase</fullName>
    </submittedName>
</protein>
<dbReference type="CDD" id="cd01392">
    <property type="entry name" value="HTH_LacI"/>
    <property type="match status" value="1"/>
</dbReference>
<dbReference type="GO" id="GO:0003700">
    <property type="term" value="F:DNA-binding transcription factor activity"/>
    <property type="evidence" value="ECO:0007669"/>
    <property type="project" value="TreeGrafter"/>
</dbReference>
<dbReference type="Pfam" id="PF13407">
    <property type="entry name" value="Peripla_BP_4"/>
    <property type="match status" value="1"/>
</dbReference>
<dbReference type="EMBL" id="DF820460">
    <property type="protein sequence ID" value="GAK54009.1"/>
    <property type="molecule type" value="Genomic_DNA"/>
</dbReference>
<feature type="domain" description="HTH lacI-type" evidence="4">
    <location>
        <begin position="4"/>
        <end position="58"/>
    </location>
</feature>